<dbReference type="InterPro" id="IPR000719">
    <property type="entry name" value="Prot_kinase_dom"/>
</dbReference>
<evidence type="ECO:0000256" key="3">
    <source>
        <dbReference type="SAM" id="MobiDB-lite"/>
    </source>
</evidence>
<keyword evidence="6" id="KW-1185">Reference proteome</keyword>
<dbReference type="GeneID" id="9053967"/>
<feature type="region of interest" description="Disordered" evidence="3">
    <location>
        <begin position="323"/>
        <end position="349"/>
    </location>
</feature>
<dbReference type="PANTHER" id="PTHR24346:SF30">
    <property type="entry name" value="MATERNAL EMBRYONIC LEUCINE ZIPPER KINASE"/>
    <property type="match status" value="1"/>
</dbReference>
<dbReference type="SMART" id="SM00220">
    <property type="entry name" value="S_TKc"/>
    <property type="match status" value="1"/>
</dbReference>
<dbReference type="InterPro" id="IPR008271">
    <property type="entry name" value="Ser/Thr_kinase_AS"/>
</dbReference>
<dbReference type="Pfam" id="PF00069">
    <property type="entry name" value="Pkinase"/>
    <property type="match status" value="1"/>
</dbReference>
<dbReference type="RefSeq" id="XP_002788620.1">
    <property type="nucleotide sequence ID" value="XM_002788574.1"/>
</dbReference>
<proteinExistence type="predicted"/>
<evidence type="ECO:0000256" key="2">
    <source>
        <dbReference type="ARBA" id="ARBA00022840"/>
    </source>
</evidence>
<dbReference type="Proteomes" id="UP000007800">
    <property type="component" value="Unassembled WGS sequence"/>
</dbReference>
<keyword evidence="2" id="KW-0067">ATP-binding</keyword>
<protein>
    <recommendedName>
        <fullName evidence="4">Protein kinase domain-containing protein</fullName>
    </recommendedName>
</protein>
<dbReference type="InParanoid" id="C5K4Z4"/>
<dbReference type="EMBL" id="GG670562">
    <property type="protein sequence ID" value="EER20416.1"/>
    <property type="molecule type" value="Genomic_DNA"/>
</dbReference>
<dbReference type="OrthoDB" id="424492at2759"/>
<gene>
    <name evidence="5" type="ORF">Pmar_PMAR010151</name>
</gene>
<dbReference type="PANTHER" id="PTHR24346">
    <property type="entry name" value="MAP/MICROTUBULE AFFINITY-REGULATING KINASE"/>
    <property type="match status" value="1"/>
</dbReference>
<dbReference type="InterPro" id="IPR011009">
    <property type="entry name" value="Kinase-like_dom_sf"/>
</dbReference>
<dbReference type="PROSITE" id="PS50011">
    <property type="entry name" value="PROTEIN_KINASE_DOM"/>
    <property type="match status" value="1"/>
</dbReference>
<feature type="region of interest" description="Disordered" evidence="3">
    <location>
        <begin position="188"/>
        <end position="216"/>
    </location>
</feature>
<evidence type="ECO:0000259" key="4">
    <source>
        <dbReference type="PROSITE" id="PS50011"/>
    </source>
</evidence>
<evidence type="ECO:0000313" key="6">
    <source>
        <dbReference type="Proteomes" id="UP000007800"/>
    </source>
</evidence>
<dbReference type="SUPFAM" id="SSF56112">
    <property type="entry name" value="Protein kinase-like (PK-like)"/>
    <property type="match status" value="1"/>
</dbReference>
<evidence type="ECO:0000256" key="1">
    <source>
        <dbReference type="ARBA" id="ARBA00022741"/>
    </source>
</evidence>
<dbReference type="AlphaFoldDB" id="C5K4Z4"/>
<sequence length="469" mass="51933">MRAKTVTDCTEIESFTNTLAEVMCHPRRVARLAEEVTMHGLPTAPAGFRRLVTTIIARLSSSSPFKLSLEARLFNGGSASLSALPDTAVERLWARFRKDGAEYGPAGVVESILVLLHDALASKECRGSLVVGRRLKEYYTVSDQCVGGGAYGTVRFCWPSVRRTVDVATPMATPSQGGPSQDMRRMMRQRSAGVHATPSHRGGGSPALGPRKSPDVVSMSNRSCRVVLLGEIGAMLRLDHPCIVKMHEYYSITLRLFLPLVSSVALETAKVRGTGISFDEAVEIVHQLTLAVSHTHSRKIIHKDIKLCNIVVNGLRMQYSHHHYHQGSPHAGQLPPELTTPPQPQQEDEEHAMRLLRLRVTLLDFGFAETLMDSRERRSKAEGSPMYAAPEVFERNFGLLCDSWSLGVVAYSLFTGGSFPFQCSNVDELTHILLQSDYHDLTKQSWHAAIQTHVWDVVFRWEGPLGVAR</sequence>
<dbReference type="GO" id="GO:0005524">
    <property type="term" value="F:ATP binding"/>
    <property type="evidence" value="ECO:0007669"/>
    <property type="project" value="UniProtKB-KW"/>
</dbReference>
<keyword evidence="1" id="KW-0547">Nucleotide-binding</keyword>
<dbReference type="PROSITE" id="PS00108">
    <property type="entry name" value="PROTEIN_KINASE_ST"/>
    <property type="match status" value="1"/>
</dbReference>
<dbReference type="GO" id="GO:0004674">
    <property type="term" value="F:protein serine/threonine kinase activity"/>
    <property type="evidence" value="ECO:0007669"/>
    <property type="project" value="TreeGrafter"/>
</dbReference>
<accession>C5K4Z4</accession>
<evidence type="ECO:0000313" key="5">
    <source>
        <dbReference type="EMBL" id="EER20416.1"/>
    </source>
</evidence>
<feature type="domain" description="Protein kinase" evidence="4">
    <location>
        <begin position="140"/>
        <end position="469"/>
    </location>
</feature>
<organism evidence="6">
    <name type="scientific">Perkinsus marinus (strain ATCC 50983 / TXsc)</name>
    <dbReference type="NCBI Taxonomy" id="423536"/>
    <lineage>
        <taxon>Eukaryota</taxon>
        <taxon>Sar</taxon>
        <taxon>Alveolata</taxon>
        <taxon>Perkinsozoa</taxon>
        <taxon>Perkinsea</taxon>
        <taxon>Perkinsida</taxon>
        <taxon>Perkinsidae</taxon>
        <taxon>Perkinsus</taxon>
    </lineage>
</organism>
<dbReference type="GO" id="GO:0035556">
    <property type="term" value="P:intracellular signal transduction"/>
    <property type="evidence" value="ECO:0007669"/>
    <property type="project" value="TreeGrafter"/>
</dbReference>
<name>C5K4Z4_PERM5</name>
<dbReference type="Gene3D" id="1.10.510.10">
    <property type="entry name" value="Transferase(Phosphotransferase) domain 1"/>
    <property type="match status" value="1"/>
</dbReference>
<dbReference type="GO" id="GO:0005737">
    <property type="term" value="C:cytoplasm"/>
    <property type="evidence" value="ECO:0007669"/>
    <property type="project" value="TreeGrafter"/>
</dbReference>
<reference evidence="5 6" key="1">
    <citation type="submission" date="2008-07" db="EMBL/GenBank/DDBJ databases">
        <authorList>
            <person name="El-Sayed N."/>
            <person name="Caler E."/>
            <person name="Inman J."/>
            <person name="Amedeo P."/>
            <person name="Hass B."/>
            <person name="Wortman J."/>
        </authorList>
    </citation>
    <scope>NUCLEOTIDE SEQUENCE [LARGE SCALE GENOMIC DNA]</scope>
    <source>
        <strain evidence="6">ATCC 50983 / TXsc</strain>
    </source>
</reference>